<dbReference type="NCBIfam" id="TIGR04183">
    <property type="entry name" value="Por_Secre_tail"/>
    <property type="match status" value="1"/>
</dbReference>
<keyword evidence="2" id="KW-1185">Reference proteome</keyword>
<dbReference type="NCBIfam" id="NF045639">
    <property type="entry name" value="GCX_COOH"/>
    <property type="match status" value="1"/>
</dbReference>
<dbReference type="RefSeq" id="WP_099150838.1">
    <property type="nucleotide sequence ID" value="NZ_PDUD01000020.1"/>
</dbReference>
<evidence type="ECO:0000313" key="1">
    <source>
        <dbReference type="EMBL" id="PHN05749.1"/>
    </source>
</evidence>
<reference evidence="1 2" key="1">
    <citation type="submission" date="2017-10" db="EMBL/GenBank/DDBJ databases">
        <title>The draft genome sequence of Lewinella nigricans NBRC 102662.</title>
        <authorList>
            <person name="Wang K."/>
        </authorList>
    </citation>
    <scope>NUCLEOTIDE SEQUENCE [LARGE SCALE GENOMIC DNA]</scope>
    <source>
        <strain evidence="1 2">NBRC 102662</strain>
    </source>
</reference>
<organism evidence="1 2">
    <name type="scientific">Flavilitoribacter nigricans (strain ATCC 23147 / DSM 23189 / NBRC 102662 / NCIMB 1420 / SS-2)</name>
    <name type="common">Lewinella nigricans</name>
    <dbReference type="NCBI Taxonomy" id="1122177"/>
    <lineage>
        <taxon>Bacteria</taxon>
        <taxon>Pseudomonadati</taxon>
        <taxon>Bacteroidota</taxon>
        <taxon>Saprospiria</taxon>
        <taxon>Saprospirales</taxon>
        <taxon>Lewinellaceae</taxon>
        <taxon>Flavilitoribacter</taxon>
    </lineage>
</organism>
<gene>
    <name evidence="1" type="ORF">CRP01_14835</name>
</gene>
<dbReference type="InterPro" id="IPR055015">
    <property type="entry name" value="GCX_COOH"/>
</dbReference>
<dbReference type="InterPro" id="IPR026444">
    <property type="entry name" value="Secre_tail"/>
</dbReference>
<dbReference type="EMBL" id="PDUD01000020">
    <property type="protein sequence ID" value="PHN05749.1"/>
    <property type="molecule type" value="Genomic_DNA"/>
</dbReference>
<protein>
    <recommendedName>
        <fullName evidence="3">T9SS type A sorting domain-containing protein</fullName>
    </recommendedName>
</protein>
<proteinExistence type="predicted"/>
<dbReference type="AlphaFoldDB" id="A0A2D0NC41"/>
<comment type="caution">
    <text evidence="1">The sequence shown here is derived from an EMBL/GenBank/DDBJ whole genome shotgun (WGS) entry which is preliminary data.</text>
</comment>
<name>A0A2D0NC41_FLAN2</name>
<evidence type="ECO:0000313" key="2">
    <source>
        <dbReference type="Proteomes" id="UP000223913"/>
    </source>
</evidence>
<accession>A0A2D0NC41</accession>
<dbReference type="Proteomes" id="UP000223913">
    <property type="component" value="Unassembled WGS sequence"/>
</dbReference>
<sequence>MRSSIVLFLTFFGLLLQAQITITSSTLPALGDQLKYSWAYDQATFGMITPPGFDLSWDFSGLTADESLTETFLAPDGGQYVYRFPGANLMTQNAAGEERYYLVSGSGLKLKGWTENNLFGEPFNIVYDYTWKGRLPNGGLDERITPLNFFDSYSQSASLLEGFKFSELPPAIRNAYLAAGLTTTDSVRIRSSISTFYAVNAYGTATIPSPDLPVPYPVLRLAVTQYKETRMDAHVIPLGWLDITDLSMQYFPASAATLGIDTSGFHIFLNDLTREEIARITLDSQGRPHHVRFKNEAPPGCFNPDLVDPTIDDDPIPSGNYAASQTITSAGRVADGSTVEFLAGIQVTLEPGFIAEAGSSFKASVIDCSPTLARSGPGEEPEIKPYSIPPGDLPGKTGVAGHLNIYPNPVHTSASIAYHLSSPGPVWLGISDSRGRLLQELETTNWQTAGTHVLEWTPPDRIAPGLFLVSLKTNEGLISKKMVWIR</sequence>
<evidence type="ECO:0008006" key="3">
    <source>
        <dbReference type="Google" id="ProtNLM"/>
    </source>
</evidence>